<evidence type="ECO:0000256" key="6">
    <source>
        <dbReference type="SAM" id="Phobius"/>
    </source>
</evidence>
<keyword evidence="5 6" id="KW-0472">Membrane</keyword>
<dbReference type="CDD" id="cd06581">
    <property type="entry name" value="TM_PBP1_LivM_like"/>
    <property type="match status" value="1"/>
</dbReference>
<accession>X1E8B7</accession>
<keyword evidence="2" id="KW-1003">Cell membrane</keyword>
<feature type="transmembrane region" description="Helical" evidence="6">
    <location>
        <begin position="51"/>
        <end position="71"/>
    </location>
</feature>
<protein>
    <recommendedName>
        <fullName evidence="8">Branched-chain amino acid ABC transporter permease</fullName>
    </recommendedName>
</protein>
<dbReference type="EMBL" id="BARU01003983">
    <property type="protein sequence ID" value="GAH29501.1"/>
    <property type="molecule type" value="Genomic_DNA"/>
</dbReference>
<dbReference type="InterPro" id="IPR001851">
    <property type="entry name" value="ABC_transp_permease"/>
</dbReference>
<dbReference type="InterPro" id="IPR043428">
    <property type="entry name" value="LivM-like"/>
</dbReference>
<evidence type="ECO:0000256" key="4">
    <source>
        <dbReference type="ARBA" id="ARBA00022989"/>
    </source>
</evidence>
<keyword evidence="4 6" id="KW-1133">Transmembrane helix</keyword>
<evidence type="ECO:0000256" key="2">
    <source>
        <dbReference type="ARBA" id="ARBA00022475"/>
    </source>
</evidence>
<proteinExistence type="predicted"/>
<evidence type="ECO:0000256" key="1">
    <source>
        <dbReference type="ARBA" id="ARBA00004651"/>
    </source>
</evidence>
<comment type="subcellular location">
    <subcellularLocation>
        <location evidence="1">Cell membrane</location>
        <topology evidence="1">Multi-pass membrane protein</topology>
    </subcellularLocation>
</comment>
<dbReference type="GO" id="GO:0005886">
    <property type="term" value="C:plasma membrane"/>
    <property type="evidence" value="ECO:0007669"/>
    <property type="project" value="UniProtKB-SubCell"/>
</dbReference>
<evidence type="ECO:0000256" key="3">
    <source>
        <dbReference type="ARBA" id="ARBA00022692"/>
    </source>
</evidence>
<comment type="caution">
    <text evidence="7">The sequence shown here is derived from an EMBL/GenBank/DDBJ whole genome shotgun (WGS) entry which is preliminary data.</text>
</comment>
<feature type="transmembrane region" description="Helical" evidence="6">
    <location>
        <begin position="219"/>
        <end position="241"/>
    </location>
</feature>
<dbReference type="Pfam" id="PF02653">
    <property type="entry name" value="BPD_transp_2"/>
    <property type="match status" value="1"/>
</dbReference>
<feature type="transmembrane region" description="Helical" evidence="6">
    <location>
        <begin position="143"/>
        <end position="165"/>
    </location>
</feature>
<reference evidence="7" key="1">
    <citation type="journal article" date="2014" name="Front. Microbiol.">
        <title>High frequency of phylogenetically diverse reductive dehalogenase-homologous genes in deep subseafloor sedimentary metagenomes.</title>
        <authorList>
            <person name="Kawai M."/>
            <person name="Futagami T."/>
            <person name="Toyoda A."/>
            <person name="Takaki Y."/>
            <person name="Nishi S."/>
            <person name="Hori S."/>
            <person name="Arai W."/>
            <person name="Tsubouchi T."/>
            <person name="Morono Y."/>
            <person name="Uchiyama I."/>
            <person name="Ito T."/>
            <person name="Fujiyama A."/>
            <person name="Inagaki F."/>
            <person name="Takami H."/>
        </authorList>
    </citation>
    <scope>NUCLEOTIDE SEQUENCE</scope>
    <source>
        <strain evidence="7">Expedition CK06-06</strain>
    </source>
</reference>
<feature type="non-terminal residue" evidence="7">
    <location>
        <position position="1"/>
    </location>
</feature>
<dbReference type="GO" id="GO:0015658">
    <property type="term" value="F:branched-chain amino acid transmembrane transporter activity"/>
    <property type="evidence" value="ECO:0007669"/>
    <property type="project" value="InterPro"/>
</dbReference>
<evidence type="ECO:0000313" key="7">
    <source>
        <dbReference type="EMBL" id="GAH29501.1"/>
    </source>
</evidence>
<dbReference type="AlphaFoldDB" id="X1E8B7"/>
<dbReference type="PANTHER" id="PTHR30482">
    <property type="entry name" value="HIGH-AFFINITY BRANCHED-CHAIN AMINO ACID TRANSPORT SYSTEM PERMEASE"/>
    <property type="match status" value="1"/>
</dbReference>
<gene>
    <name evidence="7" type="ORF">S03H2_08258</name>
</gene>
<evidence type="ECO:0000256" key="5">
    <source>
        <dbReference type="ARBA" id="ARBA00023136"/>
    </source>
</evidence>
<keyword evidence="3 6" id="KW-0812">Transmembrane</keyword>
<name>X1E8B7_9ZZZZ</name>
<dbReference type="PANTHER" id="PTHR30482:SF10">
    <property type="entry name" value="HIGH-AFFINITY BRANCHED-CHAIN AMINO ACID TRANSPORT PROTEIN BRAE"/>
    <property type="match status" value="1"/>
</dbReference>
<organism evidence="7">
    <name type="scientific">marine sediment metagenome</name>
    <dbReference type="NCBI Taxonomy" id="412755"/>
    <lineage>
        <taxon>unclassified sequences</taxon>
        <taxon>metagenomes</taxon>
        <taxon>ecological metagenomes</taxon>
    </lineage>
</organism>
<sequence>AAFFGLGAYGAGMLYLHWGISPWWGMIAGPVLAIVVAIPIGLVTFRLRGGYFVLSMLAVCETIRIIFLNWVKMSAGPLGIVIERTWGMEKLPYYYMVLAIAALSLYLVYRLMKSKFGYYFVSIREDQDAAEGLGIPSTKYKMYALIPCAGIIGLAGAFYMNYMAFIEPNTVFPLMISATMILTVMLGGPGTFWGPALGATIFVLLSELLRAFAGPVIGTIHYLIFALILVLVIMFLPNGIAGEWDKIKRIFRGKKPVYVGGE</sequence>
<feature type="transmembrane region" description="Helical" evidence="6">
    <location>
        <begin position="23"/>
        <end position="44"/>
    </location>
</feature>
<evidence type="ECO:0008006" key="8">
    <source>
        <dbReference type="Google" id="ProtNLM"/>
    </source>
</evidence>
<feature type="transmembrane region" description="Helical" evidence="6">
    <location>
        <begin position="91"/>
        <end position="109"/>
    </location>
</feature>